<dbReference type="GO" id="GO:0043190">
    <property type="term" value="C:ATP-binding cassette (ABC) transporter complex"/>
    <property type="evidence" value="ECO:0007669"/>
    <property type="project" value="InterPro"/>
</dbReference>
<keyword evidence="1" id="KW-0472">Membrane</keyword>
<dbReference type="RefSeq" id="WP_133362287.1">
    <property type="nucleotide sequence ID" value="NZ_CP037940.1"/>
</dbReference>
<dbReference type="PANTHER" id="PTHR30290">
    <property type="entry name" value="PERIPLASMIC BINDING COMPONENT OF ABC TRANSPORTER"/>
    <property type="match status" value="1"/>
</dbReference>
<reference evidence="4" key="1">
    <citation type="submission" date="2019-03" db="EMBL/GenBank/DDBJ databases">
        <title>Weissella sp. 26KH-42 Genome sequencing.</title>
        <authorList>
            <person name="Heo J."/>
            <person name="Kim S.-J."/>
            <person name="Kim J.-S."/>
            <person name="Hong S.-B."/>
            <person name="Kwon S.-W."/>
        </authorList>
    </citation>
    <scope>NUCLEOTIDE SEQUENCE [LARGE SCALE GENOMIC DNA]</scope>
    <source>
        <strain evidence="4">26KH-42</strain>
    </source>
</reference>
<name>A0A4P6YRE2_9LACO</name>
<evidence type="ECO:0000313" key="3">
    <source>
        <dbReference type="EMBL" id="QBO35207.1"/>
    </source>
</evidence>
<gene>
    <name evidence="3" type="ORF">EQG49_01410</name>
</gene>
<dbReference type="AlphaFoldDB" id="A0A4P6YRE2"/>
<keyword evidence="1" id="KW-1133">Transmembrane helix</keyword>
<keyword evidence="4" id="KW-1185">Reference proteome</keyword>
<evidence type="ECO:0000259" key="2">
    <source>
        <dbReference type="Pfam" id="PF00496"/>
    </source>
</evidence>
<dbReference type="InterPro" id="IPR030678">
    <property type="entry name" value="Peptide/Ni-bd"/>
</dbReference>
<dbReference type="KEGG" id="wei:EQG49_01410"/>
<dbReference type="GO" id="GO:1904680">
    <property type="term" value="F:peptide transmembrane transporter activity"/>
    <property type="evidence" value="ECO:0007669"/>
    <property type="project" value="TreeGrafter"/>
</dbReference>
<organism evidence="3 4">
    <name type="scientific">Periweissella cryptocerci</name>
    <dbReference type="NCBI Taxonomy" id="2506420"/>
    <lineage>
        <taxon>Bacteria</taxon>
        <taxon>Bacillati</taxon>
        <taxon>Bacillota</taxon>
        <taxon>Bacilli</taxon>
        <taxon>Lactobacillales</taxon>
        <taxon>Lactobacillaceae</taxon>
        <taxon>Periweissella</taxon>
    </lineage>
</organism>
<dbReference type="GO" id="GO:0015833">
    <property type="term" value="P:peptide transport"/>
    <property type="evidence" value="ECO:0007669"/>
    <property type="project" value="TreeGrafter"/>
</dbReference>
<dbReference type="Proteomes" id="UP000292886">
    <property type="component" value="Chromosome"/>
</dbReference>
<dbReference type="InterPro" id="IPR039424">
    <property type="entry name" value="SBP_5"/>
</dbReference>
<proteinExistence type="predicted"/>
<dbReference type="Gene3D" id="3.10.105.10">
    <property type="entry name" value="Dipeptide-binding Protein, Domain 3"/>
    <property type="match status" value="1"/>
</dbReference>
<dbReference type="PIRSF" id="PIRSF002741">
    <property type="entry name" value="MppA"/>
    <property type="match status" value="1"/>
</dbReference>
<feature type="transmembrane region" description="Helical" evidence="1">
    <location>
        <begin position="6"/>
        <end position="25"/>
    </location>
</feature>
<dbReference type="Gene3D" id="3.40.190.10">
    <property type="entry name" value="Periplasmic binding protein-like II"/>
    <property type="match status" value="1"/>
</dbReference>
<evidence type="ECO:0000313" key="4">
    <source>
        <dbReference type="Proteomes" id="UP000292886"/>
    </source>
</evidence>
<dbReference type="InterPro" id="IPR000914">
    <property type="entry name" value="SBP_5_dom"/>
</dbReference>
<dbReference type="GO" id="GO:0042597">
    <property type="term" value="C:periplasmic space"/>
    <property type="evidence" value="ECO:0007669"/>
    <property type="project" value="UniProtKB-ARBA"/>
</dbReference>
<protein>
    <submittedName>
        <fullName evidence="3">Oligopeptide ABC transporter substrate-binding protein</fullName>
    </submittedName>
</protein>
<evidence type="ECO:0000256" key="1">
    <source>
        <dbReference type="SAM" id="Phobius"/>
    </source>
</evidence>
<dbReference type="SUPFAM" id="SSF53850">
    <property type="entry name" value="Periplasmic binding protein-like II"/>
    <property type="match status" value="1"/>
</dbReference>
<dbReference type="PANTHER" id="PTHR30290:SF16">
    <property type="entry name" value="OLIGOPEPTIDE ABC TRANSPORTER, PERIPLASMIC OLIGOPEPTIDE-BINDING PROTEIN"/>
    <property type="match status" value="1"/>
</dbReference>
<dbReference type="EMBL" id="CP037940">
    <property type="protein sequence ID" value="QBO35207.1"/>
    <property type="molecule type" value="Genomic_DNA"/>
</dbReference>
<dbReference type="OrthoDB" id="403896at2"/>
<keyword evidence="1" id="KW-0812">Transmembrane</keyword>
<accession>A0A4P6YRE2</accession>
<sequence length="595" mass="64656">MGKKTIYTVGTVAVVVIAAGAFAILHHPTKAQTHKDATVGDFKISYTNNAKPIKDGTLKIGLFQDEPFTGIFAPDLISQTVDGFLTGPLGSGLFKNDESYKIVDGGAANFKLDKATKSATITLRKGVTWSDGKPVTAKDLEFAYEIVANQAYGGITYTDTLANIKGMAAYHAGKAKTISGITYPNGETGNSIKLQFGRLTPSMEQTGSGNFLESAEPYHYMKDIAPAKLAGSKAVRQAPLSWGPFKVEKIIAGQSVQYVRNPYYYGPKAKLARIDTQVSSSASAAAALKAKKFDIAYGQSSTAYPKIKALTDYVQTGKKALSFSATYFNLGHYDTKKGVNVQDRKTPLQNTALRQALGYALNIEQVNKKFSNGLKTRANSTIPTAIKGANDKSVKGFPLDVKKANSLLDKAGFKWDAKHEYRLNTDGKPFQLTYMAQNSTANSEPIAQNNIQQWKAVGVKVHLYKDRLTDFNSWAQVVTSGTGDWDITDGSWSINPDPSPADLFSVGAQYNLGHYVSPELTKILTNIDSTKALDPTYRKAQVNAYQQYVQKEAVVIPQSFGIGWIPVNKRVIGWTNEANSYNDYATLAVSANSPE</sequence>
<dbReference type="Pfam" id="PF00496">
    <property type="entry name" value="SBP_bac_5"/>
    <property type="match status" value="1"/>
</dbReference>
<feature type="domain" description="Solute-binding protein family 5" evidence="2">
    <location>
        <begin position="107"/>
        <end position="503"/>
    </location>
</feature>